<organism evidence="3 4">
    <name type="scientific">Clohesyomyces aquaticus</name>
    <dbReference type="NCBI Taxonomy" id="1231657"/>
    <lineage>
        <taxon>Eukaryota</taxon>
        <taxon>Fungi</taxon>
        <taxon>Dikarya</taxon>
        <taxon>Ascomycota</taxon>
        <taxon>Pezizomycotina</taxon>
        <taxon>Dothideomycetes</taxon>
        <taxon>Pleosporomycetidae</taxon>
        <taxon>Pleosporales</taxon>
        <taxon>Lindgomycetaceae</taxon>
        <taxon>Clohesyomyces</taxon>
    </lineage>
</organism>
<dbReference type="InterPro" id="IPR000073">
    <property type="entry name" value="AB_hydrolase_1"/>
</dbReference>
<dbReference type="STRING" id="1231657.A0A1Y2A7A6"/>
<proteinExistence type="predicted"/>
<dbReference type="EMBL" id="MCFA01000007">
    <property type="protein sequence ID" value="ORY18422.1"/>
    <property type="molecule type" value="Genomic_DNA"/>
</dbReference>
<name>A0A1Y2A7A6_9PLEO</name>
<gene>
    <name evidence="3" type="ORF">BCR34DRAFT_343545</name>
</gene>
<dbReference type="PANTHER" id="PTHR43433">
    <property type="entry name" value="HYDROLASE, ALPHA/BETA FOLD FAMILY PROTEIN"/>
    <property type="match status" value="1"/>
</dbReference>
<dbReference type="InterPro" id="IPR050471">
    <property type="entry name" value="AB_hydrolase"/>
</dbReference>
<reference evidence="3 4" key="1">
    <citation type="submission" date="2016-07" db="EMBL/GenBank/DDBJ databases">
        <title>Pervasive Adenine N6-methylation of Active Genes in Fungi.</title>
        <authorList>
            <consortium name="DOE Joint Genome Institute"/>
            <person name="Mondo S.J."/>
            <person name="Dannebaum R.O."/>
            <person name="Kuo R.C."/>
            <person name="Labutti K."/>
            <person name="Haridas S."/>
            <person name="Kuo A."/>
            <person name="Salamov A."/>
            <person name="Ahrendt S.R."/>
            <person name="Lipzen A."/>
            <person name="Sullivan W."/>
            <person name="Andreopoulos W.B."/>
            <person name="Clum A."/>
            <person name="Lindquist E."/>
            <person name="Daum C."/>
            <person name="Ramamoorthy G.K."/>
            <person name="Gryganskyi A."/>
            <person name="Culley D."/>
            <person name="Magnuson J.K."/>
            <person name="James T.Y."/>
            <person name="O'Malley M.A."/>
            <person name="Stajich J.E."/>
            <person name="Spatafora J.W."/>
            <person name="Visel A."/>
            <person name="Grigoriev I.V."/>
        </authorList>
    </citation>
    <scope>NUCLEOTIDE SEQUENCE [LARGE SCALE GENOMIC DNA]</scope>
    <source>
        <strain evidence="3 4">CBS 115471</strain>
    </source>
</reference>
<evidence type="ECO:0000259" key="2">
    <source>
        <dbReference type="Pfam" id="PF12697"/>
    </source>
</evidence>
<dbReference type="SUPFAM" id="SSF53474">
    <property type="entry name" value="alpha/beta-Hydrolases"/>
    <property type="match status" value="1"/>
</dbReference>
<evidence type="ECO:0000313" key="4">
    <source>
        <dbReference type="Proteomes" id="UP000193144"/>
    </source>
</evidence>
<dbReference type="Pfam" id="PF12697">
    <property type="entry name" value="Abhydrolase_6"/>
    <property type="match status" value="1"/>
</dbReference>
<feature type="compositionally biased region" description="Pro residues" evidence="1">
    <location>
        <begin position="9"/>
        <end position="18"/>
    </location>
</feature>
<dbReference type="GO" id="GO:0016787">
    <property type="term" value="F:hydrolase activity"/>
    <property type="evidence" value="ECO:0007669"/>
    <property type="project" value="UniProtKB-KW"/>
</dbReference>
<dbReference type="InterPro" id="IPR029058">
    <property type="entry name" value="AB_hydrolase_fold"/>
</dbReference>
<sequence>MFEFLGNRSPPPSTPPDPSRLELRPSESQTFTLPDGRDLGFATYGSTNPSHPVVFLFHGLPGCRICGRSWNTICQGIGARLIAIDRPGCGLSTLTDRGLVDWPEDVMDLADHLSVKRFSVLGASGGGPFALGCARFIPKERLRSTTVVCGIGPMDALFDTVPYLSWRVMGIVPWLVRVLARYMVLPLIIAPCRTRDPSRLKRVIEDQCKTPEEKALLSSTDPDNNIDNAVVQFLEAFRNGTGGAMQDGKVLTSDWGFDLRDIDNERVFLVHGDQDAVAPIAVAHWVDERLGGGRLRVLEGKTHFTIWKEHSEEIFRQSAGK</sequence>
<feature type="region of interest" description="Disordered" evidence="1">
    <location>
        <begin position="1"/>
        <end position="24"/>
    </location>
</feature>
<accession>A0A1Y2A7A6</accession>
<keyword evidence="3" id="KW-0378">Hydrolase</keyword>
<evidence type="ECO:0000313" key="3">
    <source>
        <dbReference type="EMBL" id="ORY18422.1"/>
    </source>
</evidence>
<evidence type="ECO:0000256" key="1">
    <source>
        <dbReference type="SAM" id="MobiDB-lite"/>
    </source>
</evidence>
<dbReference type="Proteomes" id="UP000193144">
    <property type="component" value="Unassembled WGS sequence"/>
</dbReference>
<feature type="domain" description="AB hydrolase-1" evidence="2">
    <location>
        <begin position="54"/>
        <end position="315"/>
    </location>
</feature>
<dbReference type="Gene3D" id="3.40.50.1820">
    <property type="entry name" value="alpha/beta hydrolase"/>
    <property type="match status" value="1"/>
</dbReference>
<keyword evidence="4" id="KW-1185">Reference proteome</keyword>
<dbReference type="AlphaFoldDB" id="A0A1Y2A7A6"/>
<dbReference type="PANTHER" id="PTHR43433:SF10">
    <property type="entry name" value="AB HYDROLASE-1 DOMAIN-CONTAINING PROTEIN"/>
    <property type="match status" value="1"/>
</dbReference>
<protein>
    <submittedName>
        <fullName evidence="3">Alpha/Beta hydrolase protein</fullName>
    </submittedName>
</protein>
<dbReference type="OrthoDB" id="294702at2759"/>
<comment type="caution">
    <text evidence="3">The sequence shown here is derived from an EMBL/GenBank/DDBJ whole genome shotgun (WGS) entry which is preliminary data.</text>
</comment>